<accession>E7C8B4</accession>
<keyword evidence="1" id="KW-1133">Transmembrane helix</keyword>
<evidence type="ECO:0000313" key="2">
    <source>
        <dbReference type="EMBL" id="ADI23688.1"/>
    </source>
</evidence>
<sequence length="50" mass="5718">MDKSLRNIILIFILAVAFYFIVSPYQNCMRDSSVTAPTLQTMLCQESASW</sequence>
<reference evidence="2" key="1">
    <citation type="submission" date="2010-01" db="EMBL/GenBank/DDBJ databases">
        <title>Genome fragments of uncultured bacteria from the North Pacific subtropical Gyre.</title>
        <authorList>
            <person name="Pham V.D."/>
            <person name="Delong E.F."/>
        </authorList>
    </citation>
    <scope>NUCLEOTIDE SEQUENCE</scope>
</reference>
<protein>
    <submittedName>
        <fullName evidence="2">Uncharacterized protein</fullName>
    </submittedName>
</protein>
<keyword evidence="1" id="KW-0472">Membrane</keyword>
<dbReference type="EMBL" id="GU568021">
    <property type="protein sequence ID" value="ADI23688.1"/>
    <property type="molecule type" value="Genomic_DNA"/>
</dbReference>
<evidence type="ECO:0000256" key="1">
    <source>
        <dbReference type="SAM" id="Phobius"/>
    </source>
</evidence>
<dbReference type="AlphaFoldDB" id="E7C8B4"/>
<name>E7C8B4_9GAMM</name>
<proteinExistence type="predicted"/>
<feature type="transmembrane region" description="Helical" evidence="1">
    <location>
        <begin position="7"/>
        <end position="25"/>
    </location>
</feature>
<organism evidence="2">
    <name type="scientific">uncultured Oceanospirillales bacterium HF4000_21D01</name>
    <dbReference type="NCBI Taxonomy" id="723624"/>
    <lineage>
        <taxon>Bacteria</taxon>
        <taxon>Pseudomonadati</taxon>
        <taxon>Pseudomonadota</taxon>
        <taxon>Gammaproteobacteria</taxon>
        <taxon>Oceanospirillales</taxon>
        <taxon>environmental samples</taxon>
    </lineage>
</organism>
<keyword evidence="1" id="KW-0812">Transmembrane</keyword>